<dbReference type="Pfam" id="PF00420">
    <property type="entry name" value="Oxidored_q2"/>
    <property type="match status" value="1"/>
</dbReference>
<name>A0A9E7R393_9EURY</name>
<accession>A0A9E7R393</accession>
<dbReference type="InterPro" id="IPR050601">
    <property type="entry name" value="CPA3_antiporter_subunitC"/>
</dbReference>
<evidence type="ECO:0000256" key="3">
    <source>
        <dbReference type="ARBA" id="ARBA00022989"/>
    </source>
</evidence>
<dbReference type="EMBL" id="CP104003">
    <property type="protein sequence ID" value="UWM54981.1"/>
    <property type="molecule type" value="Genomic_DNA"/>
</dbReference>
<dbReference type="KEGG" id="ssai:N0B31_01575"/>
<dbReference type="Proteomes" id="UP001057580">
    <property type="component" value="Chromosome"/>
</dbReference>
<sequence length="132" mass="14314">MTELPLALDGWFAHVVYACLVGVGLFVLIDDENLVKKVVGLNIFQTGVFLFFITSAYRVDGRAPLVTEAGPFVNPLPHVLILTAIVVGVSVTAVALALVVRLYETYGTLREDVIRDLRAEAAREAAGEEVSR</sequence>
<keyword evidence="3 5" id="KW-1133">Transmembrane helix</keyword>
<comment type="subcellular location">
    <subcellularLocation>
        <location evidence="1">Membrane</location>
        <topology evidence="1">Multi-pass membrane protein</topology>
    </subcellularLocation>
</comment>
<evidence type="ECO:0000313" key="6">
    <source>
        <dbReference type="EMBL" id="UWM54981.1"/>
    </source>
</evidence>
<gene>
    <name evidence="6" type="ORF">N0B31_01575</name>
</gene>
<dbReference type="PANTHER" id="PTHR34583">
    <property type="entry name" value="ANTIPORTER SUBUNIT MNHC2-RELATED"/>
    <property type="match status" value="1"/>
</dbReference>
<dbReference type="PANTHER" id="PTHR34583:SF3">
    <property type="entry name" value="MULTISUBUNIT SODIUM_HYDROGEN ANTIPORTER, MNHC SUBUNIT"/>
    <property type="match status" value="1"/>
</dbReference>
<dbReference type="GeneID" id="74941071"/>
<feature type="transmembrane region" description="Helical" evidence="5">
    <location>
        <begin position="41"/>
        <end position="59"/>
    </location>
</feature>
<feature type="transmembrane region" description="Helical" evidence="5">
    <location>
        <begin position="12"/>
        <end position="29"/>
    </location>
</feature>
<dbReference type="RefSeq" id="WP_260594033.1">
    <property type="nucleotide sequence ID" value="NZ_CP104003.1"/>
</dbReference>
<protein>
    <submittedName>
        <fullName evidence="6">Cation:proton antiporter subunit C</fullName>
    </submittedName>
</protein>
<dbReference type="InterPro" id="IPR039428">
    <property type="entry name" value="NUOK/Mnh_C1-like"/>
</dbReference>
<feature type="transmembrane region" description="Helical" evidence="5">
    <location>
        <begin position="79"/>
        <end position="100"/>
    </location>
</feature>
<evidence type="ECO:0000313" key="7">
    <source>
        <dbReference type="Proteomes" id="UP001057580"/>
    </source>
</evidence>
<dbReference type="GO" id="GO:0016020">
    <property type="term" value="C:membrane"/>
    <property type="evidence" value="ECO:0007669"/>
    <property type="project" value="UniProtKB-SubCell"/>
</dbReference>
<evidence type="ECO:0000256" key="1">
    <source>
        <dbReference type="ARBA" id="ARBA00004141"/>
    </source>
</evidence>
<dbReference type="AlphaFoldDB" id="A0A9E7R393"/>
<dbReference type="NCBIfam" id="NF005621">
    <property type="entry name" value="PRK07375.1-6"/>
    <property type="match status" value="1"/>
</dbReference>
<proteinExistence type="predicted"/>
<reference evidence="6" key="1">
    <citation type="submission" date="2022-09" db="EMBL/GenBank/DDBJ databases">
        <title>Diverse halophilic archaea isolated from saline environments.</title>
        <authorList>
            <person name="Cui H.-L."/>
        </authorList>
    </citation>
    <scope>NUCLEOTIDE SEQUENCE</scope>
    <source>
        <strain evidence="6">ZS-35-S2</strain>
    </source>
</reference>
<evidence type="ECO:0000256" key="5">
    <source>
        <dbReference type="SAM" id="Phobius"/>
    </source>
</evidence>
<organism evidence="6 7">
    <name type="scientific">Salinirubellus salinus</name>
    <dbReference type="NCBI Taxonomy" id="1364945"/>
    <lineage>
        <taxon>Archaea</taxon>
        <taxon>Methanobacteriati</taxon>
        <taxon>Methanobacteriota</taxon>
        <taxon>Stenosarchaea group</taxon>
        <taxon>Halobacteria</taxon>
        <taxon>Halobacteriales</taxon>
        <taxon>Natronomonadaceae</taxon>
        <taxon>Salinirubellus</taxon>
    </lineage>
</organism>
<keyword evidence="4 5" id="KW-0472">Membrane</keyword>
<dbReference type="NCBIfam" id="NF005624">
    <property type="entry name" value="PRK07375.2-3"/>
    <property type="match status" value="1"/>
</dbReference>
<evidence type="ECO:0000256" key="4">
    <source>
        <dbReference type="ARBA" id="ARBA00023136"/>
    </source>
</evidence>
<dbReference type="Gene3D" id="1.10.287.3510">
    <property type="match status" value="1"/>
</dbReference>
<keyword evidence="2 5" id="KW-0812">Transmembrane</keyword>
<evidence type="ECO:0000256" key="2">
    <source>
        <dbReference type="ARBA" id="ARBA00022692"/>
    </source>
</evidence>
<keyword evidence="7" id="KW-1185">Reference proteome</keyword>